<dbReference type="AlphaFoldDB" id="A0AA37QDR3"/>
<protein>
    <recommendedName>
        <fullName evidence="2">BIG2 domain-containing protein</fullName>
    </recommendedName>
</protein>
<feature type="domain" description="BIG2" evidence="2">
    <location>
        <begin position="130"/>
        <end position="210"/>
    </location>
</feature>
<reference evidence="3" key="1">
    <citation type="submission" date="2022-08" db="EMBL/GenBank/DDBJ databases">
        <title>Draft genome sequencing of Roseisolibacter agri AW1220.</title>
        <authorList>
            <person name="Tobiishi Y."/>
            <person name="Tonouchi A."/>
        </authorList>
    </citation>
    <scope>NUCLEOTIDE SEQUENCE</scope>
    <source>
        <strain evidence="3">AW1220</strain>
    </source>
</reference>
<dbReference type="InterPro" id="IPR003343">
    <property type="entry name" value="Big_2"/>
</dbReference>
<dbReference type="PROSITE" id="PS51257">
    <property type="entry name" value="PROKAR_LIPOPROTEIN"/>
    <property type="match status" value="1"/>
</dbReference>
<accession>A0AA37QDR3</accession>
<dbReference type="Proteomes" id="UP001161325">
    <property type="component" value="Unassembled WGS sequence"/>
</dbReference>
<feature type="domain" description="BIG2" evidence="2">
    <location>
        <begin position="45"/>
        <end position="125"/>
    </location>
</feature>
<gene>
    <name evidence="3" type="ORF">rosag_35340</name>
</gene>
<name>A0AA37QDR3_9BACT</name>
<dbReference type="SUPFAM" id="SSF49373">
    <property type="entry name" value="Invasin/intimin cell-adhesion fragments"/>
    <property type="match status" value="2"/>
</dbReference>
<dbReference type="Pfam" id="PF02368">
    <property type="entry name" value="Big_2"/>
    <property type="match status" value="2"/>
</dbReference>
<sequence>MSARSAFQSPRALRRAAFAFLLAAAAACSDTTELTGPVPPPPAPVVGQIDITASTAPLLVHGSRQLTTRVLSVEGFTLHDHAVTWSSSDTSVAGVTPQGVVFARAVGETVVAATAGRARAEVRIVVAPLAVDAIAFSRGTASLAAGETGAFGAITFAADGRVLSDRTVFWSSSDTAIVVVNAQGQIRGVRPGTARIVAESEGRRASAAVTVTPGVLSTEPTTWTLRAYDLVGAGVRCTVDGIAIRLAQRGALVEGEVAGGARIECSPLAGAQPPYVTPLPPVGRIEGTIDGRTLRLQATTHRWTLEGTLSADGRTIEGTAWVVDPAVVNDWGSSIAALRTGRFRATR</sequence>
<evidence type="ECO:0000313" key="4">
    <source>
        <dbReference type="Proteomes" id="UP001161325"/>
    </source>
</evidence>
<dbReference type="InterPro" id="IPR008964">
    <property type="entry name" value="Invasin/intimin_cell_adhesion"/>
</dbReference>
<feature type="signal peptide" evidence="1">
    <location>
        <begin position="1"/>
        <end position="29"/>
    </location>
</feature>
<keyword evidence="1" id="KW-0732">Signal</keyword>
<keyword evidence="4" id="KW-1185">Reference proteome</keyword>
<dbReference type="RefSeq" id="WP_284351469.1">
    <property type="nucleotide sequence ID" value="NZ_BRXS01000005.1"/>
</dbReference>
<dbReference type="SMART" id="SM00635">
    <property type="entry name" value="BID_2"/>
    <property type="match status" value="2"/>
</dbReference>
<feature type="chain" id="PRO_5041334528" description="BIG2 domain-containing protein" evidence="1">
    <location>
        <begin position="30"/>
        <end position="347"/>
    </location>
</feature>
<comment type="caution">
    <text evidence="3">The sequence shown here is derived from an EMBL/GenBank/DDBJ whole genome shotgun (WGS) entry which is preliminary data.</text>
</comment>
<evidence type="ECO:0000259" key="2">
    <source>
        <dbReference type="SMART" id="SM00635"/>
    </source>
</evidence>
<dbReference type="EMBL" id="BRXS01000005">
    <property type="protein sequence ID" value="GLC27021.1"/>
    <property type="molecule type" value="Genomic_DNA"/>
</dbReference>
<proteinExistence type="predicted"/>
<dbReference type="Gene3D" id="2.60.40.1080">
    <property type="match status" value="2"/>
</dbReference>
<evidence type="ECO:0000256" key="1">
    <source>
        <dbReference type="SAM" id="SignalP"/>
    </source>
</evidence>
<organism evidence="3 4">
    <name type="scientific">Roseisolibacter agri</name>
    <dbReference type="NCBI Taxonomy" id="2014610"/>
    <lineage>
        <taxon>Bacteria</taxon>
        <taxon>Pseudomonadati</taxon>
        <taxon>Gemmatimonadota</taxon>
        <taxon>Gemmatimonadia</taxon>
        <taxon>Gemmatimonadales</taxon>
        <taxon>Gemmatimonadaceae</taxon>
        <taxon>Roseisolibacter</taxon>
    </lineage>
</organism>
<evidence type="ECO:0000313" key="3">
    <source>
        <dbReference type="EMBL" id="GLC27021.1"/>
    </source>
</evidence>